<protein>
    <submittedName>
        <fullName evidence="2">Alpha/beta fold hydrolase</fullName>
    </submittedName>
</protein>
<dbReference type="Gene3D" id="3.40.50.1820">
    <property type="entry name" value="alpha/beta hydrolase"/>
    <property type="match status" value="1"/>
</dbReference>
<dbReference type="SUPFAM" id="SSF53474">
    <property type="entry name" value="alpha/beta-Hydrolases"/>
    <property type="match status" value="1"/>
</dbReference>
<dbReference type="InterPro" id="IPR000639">
    <property type="entry name" value="Epox_hydrolase-like"/>
</dbReference>
<dbReference type="EMBL" id="WVUH01000119">
    <property type="protein sequence ID" value="MBO4207365.1"/>
    <property type="molecule type" value="Genomic_DNA"/>
</dbReference>
<organism evidence="2 3">
    <name type="scientific">Micromonospora echinofusca</name>
    <dbReference type="NCBI Taxonomy" id="47858"/>
    <lineage>
        <taxon>Bacteria</taxon>
        <taxon>Bacillati</taxon>
        <taxon>Actinomycetota</taxon>
        <taxon>Actinomycetes</taxon>
        <taxon>Micromonosporales</taxon>
        <taxon>Micromonosporaceae</taxon>
        <taxon>Micromonospora</taxon>
    </lineage>
</organism>
<dbReference type="GO" id="GO:0016787">
    <property type="term" value="F:hydrolase activity"/>
    <property type="evidence" value="ECO:0007669"/>
    <property type="project" value="UniProtKB-KW"/>
</dbReference>
<reference evidence="2 3" key="1">
    <citation type="submission" date="2019-12" db="EMBL/GenBank/DDBJ databases">
        <title>Whole genome sequencing of endophytic Actinobacterium Micromonospora sp. MPMI6T.</title>
        <authorList>
            <person name="Evv R."/>
            <person name="Podile A.R."/>
        </authorList>
    </citation>
    <scope>NUCLEOTIDE SEQUENCE [LARGE SCALE GENOMIC DNA]</scope>
    <source>
        <strain evidence="2 3">MPMI6</strain>
    </source>
</reference>
<dbReference type="InterPro" id="IPR000073">
    <property type="entry name" value="AB_hydrolase_1"/>
</dbReference>
<dbReference type="PRINTS" id="PR00412">
    <property type="entry name" value="EPOXHYDRLASE"/>
</dbReference>
<evidence type="ECO:0000259" key="1">
    <source>
        <dbReference type="Pfam" id="PF00561"/>
    </source>
</evidence>
<name>A0ABS3VS65_MICEH</name>
<dbReference type="Proteomes" id="UP000823521">
    <property type="component" value="Unassembled WGS sequence"/>
</dbReference>
<comment type="caution">
    <text evidence="2">The sequence shown here is derived from an EMBL/GenBank/DDBJ whole genome shotgun (WGS) entry which is preliminary data.</text>
</comment>
<dbReference type="Pfam" id="PF00561">
    <property type="entry name" value="Abhydrolase_1"/>
    <property type="match status" value="1"/>
</dbReference>
<keyword evidence="3" id="KW-1185">Reference proteome</keyword>
<dbReference type="InterPro" id="IPR029058">
    <property type="entry name" value="AB_hydrolase_fold"/>
</dbReference>
<dbReference type="PANTHER" id="PTHR43798">
    <property type="entry name" value="MONOACYLGLYCEROL LIPASE"/>
    <property type="match status" value="1"/>
</dbReference>
<sequence>MEGLQVDYDAGGAIETSDGAKLYYESRGPQDAPTLVFVNNFFIICPLWKNFTSRLAEKFRVVTYDLRNQGASSRAKEDLGIETHISDLGELIEKLDLGQVYLVGTSVATLIARDYAVTHPEKLRGMVSVGPMFNPFGGRRRKYIIKSWINAVEAGGVRSLFDVMYPLIYSDRTIEAGGSATYLALRERFLALNSPAQAAKNLRASLTTKDDGRKLTSITCPTLLMAGEQDFYTSGNTLHELARIIPDSRAVVVPSVGHLPYFEATEEFERLIAEFVTEIEARHAVADEPTVVLAGARG</sequence>
<gene>
    <name evidence="2" type="ORF">GSF22_15300</name>
</gene>
<evidence type="ECO:0000313" key="2">
    <source>
        <dbReference type="EMBL" id="MBO4207365.1"/>
    </source>
</evidence>
<dbReference type="RefSeq" id="WP_208814262.1">
    <property type="nucleotide sequence ID" value="NZ_WVUH01000119.1"/>
</dbReference>
<dbReference type="PANTHER" id="PTHR43798:SF33">
    <property type="entry name" value="HYDROLASE, PUTATIVE (AFU_ORTHOLOGUE AFUA_2G14860)-RELATED"/>
    <property type="match status" value="1"/>
</dbReference>
<dbReference type="InterPro" id="IPR050266">
    <property type="entry name" value="AB_hydrolase_sf"/>
</dbReference>
<evidence type="ECO:0000313" key="3">
    <source>
        <dbReference type="Proteomes" id="UP000823521"/>
    </source>
</evidence>
<accession>A0ABS3VS65</accession>
<proteinExistence type="predicted"/>
<feature type="domain" description="AB hydrolase-1" evidence="1">
    <location>
        <begin position="47"/>
        <end position="133"/>
    </location>
</feature>
<keyword evidence="2" id="KW-0378">Hydrolase</keyword>